<evidence type="ECO:0000313" key="2">
    <source>
        <dbReference type="EMBL" id="KAL1522183.1"/>
    </source>
</evidence>
<accession>A0AB34JKH8</accession>
<dbReference type="PANTHER" id="PTHR38130">
    <property type="entry name" value="EF-HAND DOMAIN-CONTAINING PROTEIN"/>
    <property type="match status" value="1"/>
</dbReference>
<evidence type="ECO:0000256" key="1">
    <source>
        <dbReference type="SAM" id="MobiDB-lite"/>
    </source>
</evidence>
<feature type="region of interest" description="Disordered" evidence="1">
    <location>
        <begin position="1"/>
        <end position="21"/>
    </location>
</feature>
<evidence type="ECO:0000313" key="3">
    <source>
        <dbReference type="Proteomes" id="UP001515480"/>
    </source>
</evidence>
<keyword evidence="3" id="KW-1185">Reference proteome</keyword>
<comment type="caution">
    <text evidence="2">The sequence shown here is derived from an EMBL/GenBank/DDBJ whole genome shotgun (WGS) entry which is preliminary data.</text>
</comment>
<gene>
    <name evidence="2" type="ORF">AB1Y20_021822</name>
</gene>
<feature type="compositionally biased region" description="Basic and acidic residues" evidence="1">
    <location>
        <begin position="1"/>
        <end position="11"/>
    </location>
</feature>
<dbReference type="AlphaFoldDB" id="A0AB34JKH8"/>
<proteinExistence type="predicted"/>
<organism evidence="2 3">
    <name type="scientific">Prymnesium parvum</name>
    <name type="common">Toxic golden alga</name>
    <dbReference type="NCBI Taxonomy" id="97485"/>
    <lineage>
        <taxon>Eukaryota</taxon>
        <taxon>Haptista</taxon>
        <taxon>Haptophyta</taxon>
        <taxon>Prymnesiophyceae</taxon>
        <taxon>Prymnesiales</taxon>
        <taxon>Prymnesiaceae</taxon>
        <taxon>Prymnesium</taxon>
    </lineage>
</organism>
<sequence>MERPDPLHLGDIDGAQPRRPLARTTEYAAFNSNQDIDGAAPNHMRSLGRFRSTRATDPLNPQYKLPSFTCAPPPEPWTQPRDVLWTLNQPKWKPQPRESVEAPVKEKFSTAFLYRREAQTRDIMAHKDITGPQFQTEAPTGRHLDPLMPKYFYDGGLLEDVTIRMPHYGSRYPRQPHEARGLMTRDIATAEVHMGTMYPKELIKTRETNRTSDIEGAKADTKPAWPRVWTMPGKTPDAVPEKETNKVWDIYGAVAGTAGRGAPVYRARKFYENEARMALSAPSMRFRQSAADRAADIAAVAALK</sequence>
<feature type="region of interest" description="Disordered" evidence="1">
    <location>
        <begin position="53"/>
        <end position="73"/>
    </location>
</feature>
<dbReference type="EMBL" id="JBGBPQ010000007">
    <property type="protein sequence ID" value="KAL1522183.1"/>
    <property type="molecule type" value="Genomic_DNA"/>
</dbReference>
<dbReference type="Proteomes" id="UP001515480">
    <property type="component" value="Unassembled WGS sequence"/>
</dbReference>
<dbReference type="PANTHER" id="PTHR38130:SF1">
    <property type="entry name" value="EF-HAND DOMAIN-CONTAINING PROTEIN"/>
    <property type="match status" value="1"/>
</dbReference>
<protein>
    <submittedName>
        <fullName evidence="2">Uncharacterized protein</fullName>
    </submittedName>
</protein>
<reference evidence="2 3" key="1">
    <citation type="journal article" date="2024" name="Science">
        <title>Giant polyketide synthase enzymes in the biosynthesis of giant marine polyether toxins.</title>
        <authorList>
            <person name="Fallon T.R."/>
            <person name="Shende V.V."/>
            <person name="Wierzbicki I.H."/>
            <person name="Pendleton A.L."/>
            <person name="Watervoot N.F."/>
            <person name="Auber R.P."/>
            <person name="Gonzalez D.J."/>
            <person name="Wisecaver J.H."/>
            <person name="Moore B.S."/>
        </authorList>
    </citation>
    <scope>NUCLEOTIDE SEQUENCE [LARGE SCALE GENOMIC DNA]</scope>
    <source>
        <strain evidence="2 3">12B1</strain>
    </source>
</reference>
<name>A0AB34JKH8_PRYPA</name>